<comment type="caution">
    <text evidence="1">The sequence shown here is derived from an EMBL/GenBank/DDBJ whole genome shotgun (WGS) entry which is preliminary data.</text>
</comment>
<dbReference type="AlphaFoldDB" id="A0A9P8U084"/>
<protein>
    <submittedName>
        <fullName evidence="1">Uncharacterized protein</fullName>
    </submittedName>
</protein>
<proteinExistence type="predicted"/>
<reference evidence="1" key="1">
    <citation type="submission" date="2021-08" db="EMBL/GenBank/DDBJ databases">
        <title>Chromosome-Level Trichoderma cornu-damae using Hi-C Data.</title>
        <authorList>
            <person name="Kim C.S."/>
        </authorList>
    </citation>
    <scope>NUCLEOTIDE SEQUENCE</scope>
    <source>
        <strain evidence="1">KA19-0412C</strain>
    </source>
</reference>
<gene>
    <name evidence="1" type="ORF">Trco_000827</name>
</gene>
<dbReference type="Proteomes" id="UP000827724">
    <property type="component" value="Unassembled WGS sequence"/>
</dbReference>
<organism evidence="1 2">
    <name type="scientific">Trichoderma cornu-damae</name>
    <dbReference type="NCBI Taxonomy" id="654480"/>
    <lineage>
        <taxon>Eukaryota</taxon>
        <taxon>Fungi</taxon>
        <taxon>Dikarya</taxon>
        <taxon>Ascomycota</taxon>
        <taxon>Pezizomycotina</taxon>
        <taxon>Sordariomycetes</taxon>
        <taxon>Hypocreomycetidae</taxon>
        <taxon>Hypocreales</taxon>
        <taxon>Hypocreaceae</taxon>
        <taxon>Trichoderma</taxon>
    </lineage>
</organism>
<dbReference type="EMBL" id="JAIWOZ010000001">
    <property type="protein sequence ID" value="KAH6610807.1"/>
    <property type="molecule type" value="Genomic_DNA"/>
</dbReference>
<evidence type="ECO:0000313" key="2">
    <source>
        <dbReference type="Proteomes" id="UP000827724"/>
    </source>
</evidence>
<accession>A0A9P8U084</accession>
<sequence length="116" mass="12577">MAVWLCPMLSGEDGGVSSSFLVDSALSLPLLDWKLVVEGLVSFGAGSATRRLLPERDKDSDKTLLACSLCGSASPCMGFRLCLRRRRNDSRFLLRAWSPARSSCEMQAFGERSASG</sequence>
<name>A0A9P8U084_9HYPO</name>
<keyword evidence="2" id="KW-1185">Reference proteome</keyword>
<evidence type="ECO:0000313" key="1">
    <source>
        <dbReference type="EMBL" id="KAH6610807.1"/>
    </source>
</evidence>